<proteinExistence type="predicted"/>
<keyword evidence="3" id="KW-1185">Reference proteome</keyword>
<dbReference type="Proteomes" id="UP000824540">
    <property type="component" value="Unassembled WGS sequence"/>
</dbReference>
<dbReference type="EMBL" id="JAFBMS010000114">
    <property type="protein sequence ID" value="KAG9335606.1"/>
    <property type="molecule type" value="Genomic_DNA"/>
</dbReference>
<keyword evidence="1" id="KW-0812">Transmembrane</keyword>
<dbReference type="AlphaFoldDB" id="A0A8T2N6N6"/>
<name>A0A8T2N6N6_9TELE</name>
<comment type="caution">
    <text evidence="2">The sequence shown here is derived from an EMBL/GenBank/DDBJ whole genome shotgun (WGS) entry which is preliminary data.</text>
</comment>
<feature type="transmembrane region" description="Helical" evidence="1">
    <location>
        <begin position="96"/>
        <end position="114"/>
    </location>
</feature>
<evidence type="ECO:0000313" key="3">
    <source>
        <dbReference type="Proteomes" id="UP000824540"/>
    </source>
</evidence>
<accession>A0A8T2N6N6</accession>
<protein>
    <submittedName>
        <fullName evidence="2">Uncharacterized protein</fullName>
    </submittedName>
</protein>
<sequence>MCTNGMSILTCCIPAAVLHIDKCDFCFAVCTLNVYMVDMASDVTCAWSTRSSICSSLGDCSTKTIVCDSNKKRISFTCRIMYERKVSDAVSAGTKAAIVSAVLLFIVLAVVLSYKPDPKTLHKRYQLLELRPASKGRT</sequence>
<keyword evidence="1" id="KW-1133">Transmembrane helix</keyword>
<keyword evidence="1" id="KW-0472">Membrane</keyword>
<reference evidence="2" key="1">
    <citation type="thesis" date="2021" institute="BYU ScholarsArchive" country="Provo, UT, USA">
        <title>Applications of and Algorithms for Genome Assembly and Genomic Analyses with an Emphasis on Marine Teleosts.</title>
        <authorList>
            <person name="Pickett B.D."/>
        </authorList>
    </citation>
    <scope>NUCLEOTIDE SEQUENCE</scope>
    <source>
        <strain evidence="2">HI-2016</strain>
    </source>
</reference>
<gene>
    <name evidence="2" type="ORF">JZ751_004371</name>
</gene>
<evidence type="ECO:0000256" key="1">
    <source>
        <dbReference type="SAM" id="Phobius"/>
    </source>
</evidence>
<evidence type="ECO:0000313" key="2">
    <source>
        <dbReference type="EMBL" id="KAG9335606.1"/>
    </source>
</evidence>
<organism evidence="2 3">
    <name type="scientific">Albula glossodonta</name>
    <name type="common">roundjaw bonefish</name>
    <dbReference type="NCBI Taxonomy" id="121402"/>
    <lineage>
        <taxon>Eukaryota</taxon>
        <taxon>Metazoa</taxon>
        <taxon>Chordata</taxon>
        <taxon>Craniata</taxon>
        <taxon>Vertebrata</taxon>
        <taxon>Euteleostomi</taxon>
        <taxon>Actinopterygii</taxon>
        <taxon>Neopterygii</taxon>
        <taxon>Teleostei</taxon>
        <taxon>Albuliformes</taxon>
        <taxon>Albulidae</taxon>
        <taxon>Albula</taxon>
    </lineage>
</organism>